<sequence>MFVRNDLTALTLEGPDTQRFLQGQLTCDVNALAPGQSVWGGCCTPKGRLVATFLLARTGEHQFVLVVPDSMTDLLQAHLNKYRVFFKTNWQTTTWNLVCTDADTQPPASGTSLPAPGGWSQCLQAANGLPEVPEDVLARLQVAEIRAGFPVILPATTELFLPQAVGLDHLGGVSFSKGCYTGQEVVARARYRGKVKKALYVLQTDAPCDPGARIAGDRDEAWGTVLRSAEADGITWTQAVLDRPPEGVALRAGNARVIDCQPAPGQ</sequence>
<dbReference type="Pfam" id="PF01571">
    <property type="entry name" value="GCV_T"/>
    <property type="match status" value="1"/>
</dbReference>
<dbReference type="InterPro" id="IPR006222">
    <property type="entry name" value="GCVT_N"/>
</dbReference>
<gene>
    <name evidence="2" type="ORF">AAIA72_07620</name>
</gene>
<dbReference type="NCBIfam" id="TIGR03317">
    <property type="entry name" value="ygfZ_signature"/>
    <property type="match status" value="1"/>
</dbReference>
<accession>A0AB39UZX1</accession>
<protein>
    <recommendedName>
        <fullName evidence="1">GCVT N-terminal domain-containing protein</fullName>
    </recommendedName>
</protein>
<proteinExistence type="predicted"/>
<evidence type="ECO:0000313" key="2">
    <source>
        <dbReference type="EMBL" id="XDT73826.1"/>
    </source>
</evidence>
<dbReference type="GO" id="GO:0016226">
    <property type="term" value="P:iron-sulfur cluster assembly"/>
    <property type="evidence" value="ECO:0007669"/>
    <property type="project" value="TreeGrafter"/>
</dbReference>
<dbReference type="InterPro" id="IPR045179">
    <property type="entry name" value="YgfZ/GcvT"/>
</dbReference>
<dbReference type="InterPro" id="IPR017703">
    <property type="entry name" value="YgfZ/GCV_T_CS"/>
</dbReference>
<dbReference type="RefSeq" id="WP_369602805.1">
    <property type="nucleotide sequence ID" value="NZ_CP154858.1"/>
</dbReference>
<dbReference type="EMBL" id="CP154858">
    <property type="protein sequence ID" value="XDT73826.1"/>
    <property type="molecule type" value="Genomic_DNA"/>
</dbReference>
<evidence type="ECO:0000259" key="1">
    <source>
        <dbReference type="Pfam" id="PF01571"/>
    </source>
</evidence>
<name>A0AB39UZX1_9GAMM</name>
<dbReference type="SUPFAM" id="SSF103025">
    <property type="entry name" value="Folate-binding domain"/>
    <property type="match status" value="1"/>
</dbReference>
<reference evidence="2" key="1">
    <citation type="submission" date="2024-05" db="EMBL/GenBank/DDBJ databases">
        <title>Genome sequencing of novel strain.</title>
        <authorList>
            <person name="Ganbat D."/>
            <person name="Ganbat S."/>
            <person name="Lee S.-J."/>
        </authorList>
    </citation>
    <scope>NUCLEOTIDE SEQUENCE</scope>
    <source>
        <strain evidence="2">SMD15-11</strain>
    </source>
</reference>
<dbReference type="PANTHER" id="PTHR22602:SF0">
    <property type="entry name" value="TRANSFERASE CAF17, MITOCHONDRIAL-RELATED"/>
    <property type="match status" value="1"/>
</dbReference>
<dbReference type="Gene3D" id="2.40.30.160">
    <property type="match status" value="1"/>
</dbReference>
<dbReference type="KEGG" id="tcd:AAIA72_07620"/>
<dbReference type="PANTHER" id="PTHR22602">
    <property type="entry name" value="TRANSFERASE CAF17, MITOCHONDRIAL-RELATED"/>
    <property type="match status" value="1"/>
</dbReference>
<feature type="domain" description="GCVT N-terminal" evidence="1">
    <location>
        <begin position="7"/>
        <end position="84"/>
    </location>
</feature>
<dbReference type="AlphaFoldDB" id="A0AB39UZX1"/>
<organism evidence="2">
    <name type="scientific">Thermohahella caldifontis</name>
    <dbReference type="NCBI Taxonomy" id="3142973"/>
    <lineage>
        <taxon>Bacteria</taxon>
        <taxon>Pseudomonadati</taxon>
        <taxon>Pseudomonadota</taxon>
        <taxon>Gammaproteobacteria</taxon>
        <taxon>Oceanospirillales</taxon>
        <taxon>Hahellaceae</taxon>
        <taxon>Thermohahella</taxon>
    </lineage>
</organism>
<dbReference type="Gene3D" id="3.30.70.1400">
    <property type="entry name" value="Aminomethyltransferase beta-barrel domains"/>
    <property type="match status" value="1"/>
</dbReference>